<comment type="similarity">
    <text evidence="1">Belongs to the caleosin family.</text>
</comment>
<reference evidence="4" key="1">
    <citation type="journal article" date="2020" name="Stud. Mycol.">
        <title>101 Dothideomycetes genomes: a test case for predicting lifestyles and emergence of pathogens.</title>
        <authorList>
            <person name="Haridas S."/>
            <person name="Albert R."/>
            <person name="Binder M."/>
            <person name="Bloem J."/>
            <person name="Labutti K."/>
            <person name="Salamov A."/>
            <person name="Andreopoulos B."/>
            <person name="Baker S."/>
            <person name="Barry K."/>
            <person name="Bills G."/>
            <person name="Bluhm B."/>
            <person name="Cannon C."/>
            <person name="Castanera R."/>
            <person name="Culley D."/>
            <person name="Daum C."/>
            <person name="Ezra D."/>
            <person name="Gonzalez J."/>
            <person name="Henrissat B."/>
            <person name="Kuo A."/>
            <person name="Liang C."/>
            <person name="Lipzen A."/>
            <person name="Lutzoni F."/>
            <person name="Magnuson J."/>
            <person name="Mondo S."/>
            <person name="Nolan M."/>
            <person name="Ohm R."/>
            <person name="Pangilinan J."/>
            <person name="Park H.-J."/>
            <person name="Ramirez L."/>
            <person name="Alfaro M."/>
            <person name="Sun H."/>
            <person name="Tritt A."/>
            <person name="Yoshinaga Y."/>
            <person name="Zwiers L.-H."/>
            <person name="Turgeon B."/>
            <person name="Goodwin S."/>
            <person name="Spatafora J."/>
            <person name="Crous P."/>
            <person name="Grigoriev I."/>
        </authorList>
    </citation>
    <scope>NUCLEOTIDE SEQUENCE</scope>
    <source>
        <strain evidence="4">CBS 115976</strain>
    </source>
</reference>
<evidence type="ECO:0000313" key="4">
    <source>
        <dbReference type="EMBL" id="KAF2671837.1"/>
    </source>
</evidence>
<dbReference type="Pfam" id="PF05042">
    <property type="entry name" value="Caleosin"/>
    <property type="match status" value="1"/>
</dbReference>
<dbReference type="AlphaFoldDB" id="A0A6A6UK47"/>
<feature type="compositionally biased region" description="Low complexity" evidence="2">
    <location>
        <begin position="116"/>
        <end position="132"/>
    </location>
</feature>
<dbReference type="InterPro" id="IPR007736">
    <property type="entry name" value="Caleosin-related"/>
</dbReference>
<evidence type="ECO:0000313" key="5">
    <source>
        <dbReference type="Proteomes" id="UP000799302"/>
    </source>
</evidence>
<dbReference type="PANTHER" id="PTHR31495:SF0">
    <property type="entry name" value="BINDING PROTEIN CALEOSIN, PUTATIVE (AFU_ORTHOLOGUE AFUA_5G13750)-RELATED"/>
    <property type="match status" value="1"/>
</dbReference>
<feature type="region of interest" description="Disordered" evidence="2">
    <location>
        <begin position="114"/>
        <end position="142"/>
    </location>
</feature>
<feature type="region of interest" description="Disordered" evidence="2">
    <location>
        <begin position="36"/>
        <end position="62"/>
    </location>
</feature>
<evidence type="ECO:0000256" key="2">
    <source>
        <dbReference type="SAM" id="MobiDB-lite"/>
    </source>
</evidence>
<protein>
    <submittedName>
        <fullName evidence="4">Caleosin-domain-containing protein</fullName>
    </submittedName>
</protein>
<feature type="compositionally biased region" description="Basic and acidic residues" evidence="2">
    <location>
        <begin position="39"/>
        <end position="62"/>
    </location>
</feature>
<feature type="transmembrane region" description="Helical" evidence="3">
    <location>
        <begin position="266"/>
        <end position="284"/>
    </location>
</feature>
<dbReference type="PANTHER" id="PTHR31495">
    <property type="entry name" value="PEROXYGENASE 3-RELATED"/>
    <property type="match status" value="1"/>
</dbReference>
<keyword evidence="5" id="KW-1185">Reference proteome</keyword>
<dbReference type="GO" id="GO:0004497">
    <property type="term" value="F:monooxygenase activity"/>
    <property type="evidence" value="ECO:0007669"/>
    <property type="project" value="TreeGrafter"/>
</dbReference>
<keyword evidence="3" id="KW-0812">Transmembrane</keyword>
<dbReference type="OrthoDB" id="640742at2759"/>
<sequence length="316" mass="35581">MVLASFSTWLPYKIEFNVLSNNKFWFEGNRLSAEAAGAVDKESPSGSTRDKSGPWLRNEGRDDEGQLLIKGSDSAKPNSINYTAAAKFKPFTRSLPNLREMSLQQSGNSWEKHGLELQSETSSSDTSLSTSEKPAAKRNNRQTPLEQHCAFFDRDQDGIIWPLDTFISFRKLGFNLLISIFGTFAIHGGLSYATQTSWIPDPRLPVNIPTVHRAKHGSDSGTYDNGGDLVPQRFEATFTTYASEGDYLTFRDLIRMWIGQRCVMDFFGVTASVLEWLALYLMLWPQDGRMRKEDVLGVFDGSIFYTVAERHSKGKM</sequence>
<evidence type="ECO:0000256" key="1">
    <source>
        <dbReference type="ARBA" id="ARBA00006765"/>
    </source>
</evidence>
<dbReference type="GO" id="GO:0005509">
    <property type="term" value="F:calcium ion binding"/>
    <property type="evidence" value="ECO:0007669"/>
    <property type="project" value="TreeGrafter"/>
</dbReference>
<proteinExistence type="inferred from homology"/>
<organism evidence="4 5">
    <name type="scientific">Microthyrium microscopicum</name>
    <dbReference type="NCBI Taxonomy" id="703497"/>
    <lineage>
        <taxon>Eukaryota</taxon>
        <taxon>Fungi</taxon>
        <taxon>Dikarya</taxon>
        <taxon>Ascomycota</taxon>
        <taxon>Pezizomycotina</taxon>
        <taxon>Dothideomycetes</taxon>
        <taxon>Dothideomycetes incertae sedis</taxon>
        <taxon>Microthyriales</taxon>
        <taxon>Microthyriaceae</taxon>
        <taxon>Microthyrium</taxon>
    </lineage>
</organism>
<name>A0A6A6UK47_9PEZI</name>
<gene>
    <name evidence="4" type="ORF">BT63DRAFT_422352</name>
</gene>
<evidence type="ECO:0000256" key="3">
    <source>
        <dbReference type="SAM" id="Phobius"/>
    </source>
</evidence>
<keyword evidence="3" id="KW-1133">Transmembrane helix</keyword>
<accession>A0A6A6UK47</accession>
<dbReference type="EMBL" id="MU004232">
    <property type="protein sequence ID" value="KAF2671837.1"/>
    <property type="molecule type" value="Genomic_DNA"/>
</dbReference>
<keyword evidence="3" id="KW-0472">Membrane</keyword>
<dbReference type="Proteomes" id="UP000799302">
    <property type="component" value="Unassembled WGS sequence"/>
</dbReference>